<dbReference type="Gramene" id="evm.model.04.1525">
    <property type="protein sequence ID" value="cds.evm.model.04.1525"/>
    <property type="gene ID" value="evm.TU.04.1525"/>
</dbReference>
<dbReference type="Proteomes" id="UP000596661">
    <property type="component" value="Chromosome 4"/>
</dbReference>
<dbReference type="PANTHER" id="PTHR31635">
    <property type="entry name" value="REVERSE TRANSCRIPTASE DOMAIN-CONTAINING PROTEIN-RELATED"/>
    <property type="match status" value="1"/>
</dbReference>
<dbReference type="GO" id="GO:0003676">
    <property type="term" value="F:nucleic acid binding"/>
    <property type="evidence" value="ECO:0007669"/>
    <property type="project" value="InterPro"/>
</dbReference>
<dbReference type="Pfam" id="PF13966">
    <property type="entry name" value="zf-RVT"/>
    <property type="match status" value="1"/>
</dbReference>
<organism evidence="4 5">
    <name type="scientific">Cannabis sativa</name>
    <name type="common">Hemp</name>
    <name type="synonym">Marijuana</name>
    <dbReference type="NCBI Taxonomy" id="3483"/>
    <lineage>
        <taxon>Eukaryota</taxon>
        <taxon>Viridiplantae</taxon>
        <taxon>Streptophyta</taxon>
        <taxon>Embryophyta</taxon>
        <taxon>Tracheophyta</taxon>
        <taxon>Spermatophyta</taxon>
        <taxon>Magnoliopsida</taxon>
        <taxon>eudicotyledons</taxon>
        <taxon>Gunneridae</taxon>
        <taxon>Pentapetalae</taxon>
        <taxon>rosids</taxon>
        <taxon>fabids</taxon>
        <taxon>Rosales</taxon>
        <taxon>Cannabaceae</taxon>
        <taxon>Cannabis</taxon>
    </lineage>
</organism>
<dbReference type="SUPFAM" id="SSF53098">
    <property type="entry name" value="Ribonuclease H-like"/>
    <property type="match status" value="1"/>
</dbReference>
<dbReference type="EnsemblPlants" id="evm.model.04.1525">
    <property type="protein sequence ID" value="cds.evm.model.04.1525"/>
    <property type="gene ID" value="evm.TU.04.1525"/>
</dbReference>
<dbReference type="Pfam" id="PF13456">
    <property type="entry name" value="RVT_3"/>
    <property type="match status" value="1"/>
</dbReference>
<dbReference type="InterPro" id="IPR000477">
    <property type="entry name" value="RT_dom"/>
</dbReference>
<reference evidence="4" key="2">
    <citation type="submission" date="2021-03" db="UniProtKB">
        <authorList>
            <consortium name="EnsemblPlants"/>
        </authorList>
    </citation>
    <scope>IDENTIFICATION</scope>
</reference>
<evidence type="ECO:0000259" key="2">
    <source>
        <dbReference type="Pfam" id="PF13456"/>
    </source>
</evidence>
<name>A0A803PDG2_CANSA</name>
<dbReference type="InterPro" id="IPR026960">
    <property type="entry name" value="RVT-Znf"/>
</dbReference>
<accession>A0A803PDG2</accession>
<dbReference type="InterPro" id="IPR002156">
    <property type="entry name" value="RNaseH_domain"/>
</dbReference>
<feature type="domain" description="Reverse transcriptase zinc-binding" evidence="3">
    <location>
        <begin position="372"/>
        <end position="443"/>
    </location>
</feature>
<dbReference type="PANTHER" id="PTHR31635:SF196">
    <property type="entry name" value="REVERSE TRANSCRIPTASE DOMAIN-CONTAINING PROTEIN-RELATED"/>
    <property type="match status" value="1"/>
</dbReference>
<dbReference type="Gene3D" id="3.30.420.10">
    <property type="entry name" value="Ribonuclease H-like superfamily/Ribonuclease H"/>
    <property type="match status" value="1"/>
</dbReference>
<sequence length="705" mass="79140">MTIIITSYFQELFTASTIDTSSLNHTIDTIPTTITAAMNFQLTKPFTPDEIYQALKAMSSDKSPGSDGMSAMFYQQYWEIVGPSVTDVILGVLNNGQDMDLINKSIITLIPKINNLAGSKMFFLPLFSKLKVLSFVLCNRLITNNILMAFELVHHLKHKTRGRKGYSALKLDMSNAFDHVELSYIEAVMAKMGFDGRWISLIMKCLSSTSFSFSLNGEIIGNVIPSRGLRQGDPLSPYLFLICSEGLSRLLNHEESLGGMGFRSFVHFNQALLAKQAWRIFEMQNSLLSRLLKYRYFSNTSFLESNIGHSPSLTWQGICWGRELLLKGLRYKVENGVDSLIWHHTTAGVYTVKSGFHFGTDLEDVDKESSSTSHKDWWKLFWNLKLPSKIKIFAWRVIQNCLPVAAALFKKKVLTSAACSLCSQAWESIGHALFQCNHAKAVWRHFNFPIDFSKARNMVGGDYIFHLTTLLSQQELELLFVIMWVIWTDQKKINHGESRHDGLVLANYATNYMGNYQKTKNHPTAVSEPTVPAPTTTLPTEGIPWKLRNMFGLKFNVDAAVNPISKVLGVGAIVKNHKGEVIVAMSKPVQGCFISDEIEAKTLFHALNWISQLALPVTLVEADALRVSNFLNHEIWDLSCFSNLIFDVHCLLSSFPSIVISHVKRSANQTAHGLAKHALGLDVDTCWMGEIPYPIFSVVVKDCGL</sequence>
<feature type="domain" description="Reverse transcriptase" evidence="1">
    <location>
        <begin position="153"/>
        <end position="254"/>
    </location>
</feature>
<dbReference type="InterPro" id="IPR036397">
    <property type="entry name" value="RNaseH_sf"/>
</dbReference>
<dbReference type="SUPFAM" id="SSF56672">
    <property type="entry name" value="DNA/RNA polymerases"/>
    <property type="match status" value="1"/>
</dbReference>
<dbReference type="Pfam" id="PF00078">
    <property type="entry name" value="RVT_1"/>
    <property type="match status" value="1"/>
</dbReference>
<dbReference type="GO" id="GO:0004523">
    <property type="term" value="F:RNA-DNA hybrid ribonuclease activity"/>
    <property type="evidence" value="ECO:0007669"/>
    <property type="project" value="InterPro"/>
</dbReference>
<evidence type="ECO:0000313" key="4">
    <source>
        <dbReference type="EnsemblPlants" id="cds.evm.model.04.1525"/>
    </source>
</evidence>
<evidence type="ECO:0008006" key="6">
    <source>
        <dbReference type="Google" id="ProtNLM"/>
    </source>
</evidence>
<evidence type="ECO:0000259" key="1">
    <source>
        <dbReference type="Pfam" id="PF00078"/>
    </source>
</evidence>
<dbReference type="InterPro" id="IPR043502">
    <property type="entry name" value="DNA/RNA_pol_sf"/>
</dbReference>
<dbReference type="EMBL" id="UZAU01000392">
    <property type="status" value="NOT_ANNOTATED_CDS"/>
    <property type="molecule type" value="Genomic_DNA"/>
</dbReference>
<dbReference type="AlphaFoldDB" id="A0A803PDG2"/>
<feature type="domain" description="RNase H type-1" evidence="2">
    <location>
        <begin position="556"/>
        <end position="678"/>
    </location>
</feature>
<dbReference type="CDD" id="cd06222">
    <property type="entry name" value="RNase_H_like"/>
    <property type="match status" value="1"/>
</dbReference>
<evidence type="ECO:0000313" key="5">
    <source>
        <dbReference type="Proteomes" id="UP000596661"/>
    </source>
</evidence>
<dbReference type="OMA" id="RHIMRET"/>
<evidence type="ECO:0000259" key="3">
    <source>
        <dbReference type="Pfam" id="PF13966"/>
    </source>
</evidence>
<keyword evidence="5" id="KW-1185">Reference proteome</keyword>
<dbReference type="InterPro" id="IPR012337">
    <property type="entry name" value="RNaseH-like_sf"/>
</dbReference>
<reference evidence="4" key="1">
    <citation type="submission" date="2018-11" db="EMBL/GenBank/DDBJ databases">
        <authorList>
            <person name="Grassa J C."/>
        </authorList>
    </citation>
    <scope>NUCLEOTIDE SEQUENCE [LARGE SCALE GENOMIC DNA]</scope>
</reference>
<proteinExistence type="predicted"/>
<dbReference type="InterPro" id="IPR044730">
    <property type="entry name" value="RNase_H-like_dom_plant"/>
</dbReference>
<protein>
    <recommendedName>
        <fullName evidence="6">Reverse transcriptase</fullName>
    </recommendedName>
</protein>